<protein>
    <submittedName>
        <fullName evidence="2">Uncharacterized protein</fullName>
    </submittedName>
</protein>
<sequence length="59" mass="6162">MTPGIPLPPPEPTRRAGAWHVDRRTREKELLAQLAAVLRLDEESAASSGTQGAPSASGG</sequence>
<comment type="caution">
    <text evidence="2">The sequence shown here is derived from an EMBL/GenBank/DDBJ whole genome shotgun (WGS) entry which is preliminary data.</text>
</comment>
<accession>A0ABP8X4C1</accession>
<evidence type="ECO:0000313" key="3">
    <source>
        <dbReference type="Proteomes" id="UP001500621"/>
    </source>
</evidence>
<proteinExistence type="predicted"/>
<evidence type="ECO:0000256" key="1">
    <source>
        <dbReference type="SAM" id="MobiDB-lite"/>
    </source>
</evidence>
<reference evidence="3" key="1">
    <citation type="journal article" date="2019" name="Int. J. Syst. Evol. Microbiol.">
        <title>The Global Catalogue of Microorganisms (GCM) 10K type strain sequencing project: providing services to taxonomists for standard genome sequencing and annotation.</title>
        <authorList>
            <consortium name="The Broad Institute Genomics Platform"/>
            <consortium name="The Broad Institute Genome Sequencing Center for Infectious Disease"/>
            <person name="Wu L."/>
            <person name="Ma J."/>
        </authorList>
    </citation>
    <scope>NUCLEOTIDE SEQUENCE [LARGE SCALE GENOMIC DNA]</scope>
    <source>
        <strain evidence="3">JCM 18127</strain>
    </source>
</reference>
<dbReference type="Proteomes" id="UP001500621">
    <property type="component" value="Unassembled WGS sequence"/>
</dbReference>
<dbReference type="RefSeq" id="WP_345271799.1">
    <property type="nucleotide sequence ID" value="NZ_BAABIM010000005.1"/>
</dbReference>
<organism evidence="2 3">
    <name type="scientific">Nocardioides nanhaiensis</name>
    <dbReference type="NCBI Taxonomy" id="1476871"/>
    <lineage>
        <taxon>Bacteria</taxon>
        <taxon>Bacillati</taxon>
        <taxon>Actinomycetota</taxon>
        <taxon>Actinomycetes</taxon>
        <taxon>Propionibacteriales</taxon>
        <taxon>Nocardioidaceae</taxon>
        <taxon>Nocardioides</taxon>
    </lineage>
</organism>
<evidence type="ECO:0000313" key="2">
    <source>
        <dbReference type="EMBL" id="GAA4698536.1"/>
    </source>
</evidence>
<dbReference type="EMBL" id="BAABIM010000005">
    <property type="protein sequence ID" value="GAA4698536.1"/>
    <property type="molecule type" value="Genomic_DNA"/>
</dbReference>
<gene>
    <name evidence="2" type="ORF">GCM10023226_41380</name>
</gene>
<feature type="region of interest" description="Disordered" evidence="1">
    <location>
        <begin position="1"/>
        <end position="20"/>
    </location>
</feature>
<keyword evidence="3" id="KW-1185">Reference proteome</keyword>
<name>A0ABP8X4C1_9ACTN</name>
<feature type="compositionally biased region" description="Pro residues" evidence="1">
    <location>
        <begin position="1"/>
        <end position="11"/>
    </location>
</feature>